<keyword evidence="9" id="KW-0676">Redox-active center</keyword>
<dbReference type="PRINTS" id="PR00421">
    <property type="entry name" value="THIOREDOXIN"/>
</dbReference>
<dbReference type="GO" id="GO:0045454">
    <property type="term" value="P:cell redox homeostasis"/>
    <property type="evidence" value="ECO:0007669"/>
    <property type="project" value="InterPro"/>
</dbReference>
<dbReference type="Pfam" id="PF00085">
    <property type="entry name" value="Thioredoxin"/>
    <property type="match status" value="1"/>
</dbReference>
<dbReference type="GO" id="GO:0009507">
    <property type="term" value="C:chloroplast"/>
    <property type="evidence" value="ECO:0007669"/>
    <property type="project" value="UniProtKB-SubCell"/>
</dbReference>
<accession>A0AAD8XY56</accession>
<dbReference type="PANTHER" id="PTHR47834">
    <property type="entry name" value="THIOREDOXIN-LIKE PROTEIN CITRX, CHLOROPLASTIC"/>
    <property type="match status" value="1"/>
</dbReference>
<dbReference type="AlphaFoldDB" id="A0AAD8XY56"/>
<dbReference type="PROSITE" id="PS51352">
    <property type="entry name" value="THIOREDOXIN_2"/>
    <property type="match status" value="1"/>
</dbReference>
<dbReference type="InterPro" id="IPR044182">
    <property type="entry name" value="CITRX"/>
</dbReference>
<protein>
    <submittedName>
        <fullName evidence="13">Thioredoxin domain-containing protein</fullName>
    </submittedName>
</protein>
<comment type="similarity">
    <text evidence="10">Belongs to the thioredoxin family. Plant CITRX-type subfamily.</text>
</comment>
<feature type="signal peptide" evidence="11">
    <location>
        <begin position="1"/>
        <end position="20"/>
    </location>
</feature>
<keyword evidence="11" id="KW-0732">Signal</keyword>
<keyword evidence="14" id="KW-1185">Reference proteome</keyword>
<proteinExistence type="inferred from homology"/>
<keyword evidence="6" id="KW-0249">Electron transport</keyword>
<dbReference type="SUPFAM" id="SSF52833">
    <property type="entry name" value="Thioredoxin-like"/>
    <property type="match status" value="1"/>
</dbReference>
<comment type="subcellular location">
    <subcellularLocation>
        <location evidence="1">Plastid</location>
        <location evidence="1">Chloroplast</location>
    </subcellularLocation>
</comment>
<feature type="domain" description="Thioredoxin" evidence="12">
    <location>
        <begin position="35"/>
        <end position="152"/>
    </location>
</feature>
<evidence type="ECO:0000256" key="11">
    <source>
        <dbReference type="SAM" id="SignalP"/>
    </source>
</evidence>
<evidence type="ECO:0000313" key="14">
    <source>
        <dbReference type="Proteomes" id="UP001224775"/>
    </source>
</evidence>
<dbReference type="InterPro" id="IPR013766">
    <property type="entry name" value="Thioredoxin_domain"/>
</dbReference>
<evidence type="ECO:0000256" key="5">
    <source>
        <dbReference type="ARBA" id="ARBA00022946"/>
    </source>
</evidence>
<evidence type="ECO:0000256" key="3">
    <source>
        <dbReference type="ARBA" id="ARBA00022528"/>
    </source>
</evidence>
<evidence type="ECO:0000256" key="4">
    <source>
        <dbReference type="ARBA" id="ARBA00022640"/>
    </source>
</evidence>
<dbReference type="EMBL" id="JATAAI010000030">
    <property type="protein sequence ID" value="KAK1736041.1"/>
    <property type="molecule type" value="Genomic_DNA"/>
</dbReference>
<gene>
    <name evidence="13" type="ORF">QTG54_013177</name>
</gene>
<keyword evidence="8" id="KW-1015">Disulfide bond</keyword>
<evidence type="ECO:0000256" key="8">
    <source>
        <dbReference type="ARBA" id="ARBA00023157"/>
    </source>
</evidence>
<dbReference type="InterPro" id="IPR036249">
    <property type="entry name" value="Thioredoxin-like_sf"/>
</dbReference>
<keyword evidence="7" id="KW-0560">Oxidoreductase</keyword>
<dbReference type="PANTHER" id="PTHR47834:SF2">
    <property type="entry name" value="THIOREDOXIN-LIKE PROTEIN CITRX, CHLOROPLASTIC"/>
    <property type="match status" value="1"/>
</dbReference>
<dbReference type="CDD" id="cd02947">
    <property type="entry name" value="TRX_family"/>
    <property type="match status" value="1"/>
</dbReference>
<evidence type="ECO:0000259" key="12">
    <source>
        <dbReference type="PROSITE" id="PS51352"/>
    </source>
</evidence>
<name>A0AAD8XY56_9STRA</name>
<evidence type="ECO:0000256" key="7">
    <source>
        <dbReference type="ARBA" id="ARBA00023002"/>
    </source>
</evidence>
<reference evidence="13" key="1">
    <citation type="submission" date="2023-06" db="EMBL/GenBank/DDBJ databases">
        <title>Survivors Of The Sea: Transcriptome response of Skeletonema marinoi to long-term dormancy.</title>
        <authorList>
            <person name="Pinder M.I.M."/>
            <person name="Kourtchenko O."/>
            <person name="Robertson E.K."/>
            <person name="Larsson T."/>
            <person name="Maumus F."/>
            <person name="Osuna-Cruz C.M."/>
            <person name="Vancaester E."/>
            <person name="Stenow R."/>
            <person name="Vandepoele K."/>
            <person name="Ploug H."/>
            <person name="Bruchert V."/>
            <person name="Godhe A."/>
            <person name="Topel M."/>
        </authorList>
    </citation>
    <scope>NUCLEOTIDE SEQUENCE</scope>
    <source>
        <strain evidence="13">R05AC</strain>
    </source>
</reference>
<evidence type="ECO:0000256" key="2">
    <source>
        <dbReference type="ARBA" id="ARBA00022448"/>
    </source>
</evidence>
<organism evidence="13 14">
    <name type="scientific">Skeletonema marinoi</name>
    <dbReference type="NCBI Taxonomy" id="267567"/>
    <lineage>
        <taxon>Eukaryota</taxon>
        <taxon>Sar</taxon>
        <taxon>Stramenopiles</taxon>
        <taxon>Ochrophyta</taxon>
        <taxon>Bacillariophyta</taxon>
        <taxon>Coscinodiscophyceae</taxon>
        <taxon>Thalassiosirophycidae</taxon>
        <taxon>Thalassiosirales</taxon>
        <taxon>Skeletonemataceae</taxon>
        <taxon>Skeletonema</taxon>
        <taxon>Skeletonema marinoi-dohrnii complex</taxon>
    </lineage>
</organism>
<dbReference type="GO" id="GO:0015035">
    <property type="term" value="F:protein-disulfide reductase activity"/>
    <property type="evidence" value="ECO:0007669"/>
    <property type="project" value="InterPro"/>
</dbReference>
<keyword evidence="3" id="KW-0150">Chloroplast</keyword>
<evidence type="ECO:0000256" key="10">
    <source>
        <dbReference type="ARBA" id="ARBA00024039"/>
    </source>
</evidence>
<sequence length="174" mass="18947">MSPQSLLLAILAIASYSASAFAPVTPYTSKTSTTTTQLQMAEEIKAAPMVTGEQLETMLQEWDTPLVVDAYATWCGPCLLMSPEFEAAAKDLEGKVRFVKLDTDLEPQMAGRLGIMGLPTLLFLDKNDDMEAVEQGKAPMAVLKERIEGALRKDSIVDLANYHFFGGPMPTQLS</sequence>
<keyword evidence="5" id="KW-0809">Transit peptide</keyword>
<keyword evidence="2" id="KW-0813">Transport</keyword>
<evidence type="ECO:0000256" key="1">
    <source>
        <dbReference type="ARBA" id="ARBA00004229"/>
    </source>
</evidence>
<feature type="chain" id="PRO_5042142587" evidence="11">
    <location>
        <begin position="21"/>
        <end position="174"/>
    </location>
</feature>
<keyword evidence="4" id="KW-0934">Plastid</keyword>
<evidence type="ECO:0000313" key="13">
    <source>
        <dbReference type="EMBL" id="KAK1736041.1"/>
    </source>
</evidence>
<evidence type="ECO:0000256" key="9">
    <source>
        <dbReference type="ARBA" id="ARBA00023284"/>
    </source>
</evidence>
<comment type="caution">
    <text evidence="13">The sequence shown here is derived from an EMBL/GenBank/DDBJ whole genome shotgun (WGS) entry which is preliminary data.</text>
</comment>
<dbReference type="Proteomes" id="UP001224775">
    <property type="component" value="Unassembled WGS sequence"/>
</dbReference>
<dbReference type="Gene3D" id="3.40.30.10">
    <property type="entry name" value="Glutaredoxin"/>
    <property type="match status" value="1"/>
</dbReference>
<evidence type="ECO:0000256" key="6">
    <source>
        <dbReference type="ARBA" id="ARBA00022982"/>
    </source>
</evidence>